<feature type="domain" description="Xylanolytic transcriptional activator regulatory" evidence="6">
    <location>
        <begin position="202"/>
        <end position="288"/>
    </location>
</feature>
<organism evidence="7 8">
    <name type="scientific">Exophiala mesophila</name>
    <name type="common">Black yeast-like fungus</name>
    <dbReference type="NCBI Taxonomy" id="212818"/>
    <lineage>
        <taxon>Eukaryota</taxon>
        <taxon>Fungi</taxon>
        <taxon>Dikarya</taxon>
        <taxon>Ascomycota</taxon>
        <taxon>Pezizomycotina</taxon>
        <taxon>Eurotiomycetes</taxon>
        <taxon>Chaetothyriomycetidae</taxon>
        <taxon>Chaetothyriales</taxon>
        <taxon>Herpotrichiellaceae</taxon>
        <taxon>Exophiala</taxon>
    </lineage>
</organism>
<dbReference type="GO" id="GO:0000981">
    <property type="term" value="F:DNA-binding transcription factor activity, RNA polymerase II-specific"/>
    <property type="evidence" value="ECO:0007669"/>
    <property type="project" value="TreeGrafter"/>
</dbReference>
<dbReference type="PANTHER" id="PTHR47424:SF9">
    <property type="entry name" value="TAH-2"/>
    <property type="match status" value="1"/>
</dbReference>
<keyword evidence="5" id="KW-0812">Transmembrane</keyword>
<evidence type="ECO:0000313" key="8">
    <source>
        <dbReference type="Proteomes" id="UP000054302"/>
    </source>
</evidence>
<evidence type="ECO:0000259" key="6">
    <source>
        <dbReference type="Pfam" id="PF04082"/>
    </source>
</evidence>
<keyword evidence="3" id="KW-0539">Nucleus</keyword>
<dbReference type="InterPro" id="IPR007219">
    <property type="entry name" value="XnlR_reg_dom"/>
</dbReference>
<feature type="region of interest" description="Disordered" evidence="4">
    <location>
        <begin position="14"/>
        <end position="39"/>
    </location>
</feature>
<dbReference type="Proteomes" id="UP000054302">
    <property type="component" value="Unassembled WGS sequence"/>
</dbReference>
<dbReference type="GO" id="GO:0000978">
    <property type="term" value="F:RNA polymerase II cis-regulatory region sequence-specific DNA binding"/>
    <property type="evidence" value="ECO:0007669"/>
    <property type="project" value="TreeGrafter"/>
</dbReference>
<sequence>MDCFEDAELAIETHINNRGPSEPVHPASKDGSPNSAATAPIPHMARLLRADDGKFIFIGDSSNLSLLQNIRKLVEIAVGPCRFTSDPKRYIMVETVPTEHQSYEQRFPRVPADKPEMDETRRLVDHFLWATHGILDVLMEHEQHEQLLHWQGVVEKDFNNPLSAKYFLILAIGAQVGLQERDTIAESYFNTGRCLTAIHHNDCPSLAAVHCHLLIVWYLLGAGRRNAAYTSFGIAVQAAFAIGLHLREVSDLFKLEECTSREHGWRSIRVLDLFLASSLGRPALTSESRRAGDDHHSAALDICNILENVLKQVYTRRAVSSETVADISSQIRKYVSRLAEGITTDGIPALEFLEERNQLNVGLVYIRDGFHINVMLLTRPFLLEAATACVKADQASNNYTTSGQTVSDPNQVLVLACVDSAIQIVEPLRLVCNREPFPKRLPLVVNSVFLAAMVLGLAFFANLDRTIPLDRHLDDALTILRFMGIQDVQAQRNLGIVEYLIEACRKYVDKRDWERTKSRNTMVGGLFGTQQFSPMADKESEALQAMSAQPTTEQTSQLLPPSSTLSSAATNDTMPDQNSRPGQLHIDNLTYAEPPPIDPPSFDGIPRVNFLAEPDISDDMEVYYGTEALLSPQTLIFDVLGDDLPLFTPTTMSL</sequence>
<dbReference type="GO" id="GO:0000435">
    <property type="term" value="P:positive regulation of transcription from RNA polymerase II promoter by galactose"/>
    <property type="evidence" value="ECO:0007669"/>
    <property type="project" value="TreeGrafter"/>
</dbReference>
<dbReference type="STRING" id="212818.A0A0D1ZGW7"/>
<feature type="compositionally biased region" description="Polar residues" evidence="4">
    <location>
        <begin position="571"/>
        <end position="581"/>
    </location>
</feature>
<dbReference type="PANTHER" id="PTHR47424">
    <property type="entry name" value="REGULATORY PROTEIN GAL4"/>
    <property type="match status" value="1"/>
</dbReference>
<dbReference type="GO" id="GO:0008270">
    <property type="term" value="F:zinc ion binding"/>
    <property type="evidence" value="ECO:0007669"/>
    <property type="project" value="InterPro"/>
</dbReference>
<accession>A0A0D1ZGW7</accession>
<dbReference type="CDD" id="cd12148">
    <property type="entry name" value="fungal_TF_MHR"/>
    <property type="match status" value="1"/>
</dbReference>
<reference evidence="7 8" key="1">
    <citation type="submission" date="2015-01" db="EMBL/GenBank/DDBJ databases">
        <title>The Genome Sequence of Exophiala mesophila CBS40295.</title>
        <authorList>
            <consortium name="The Broad Institute Genomics Platform"/>
            <person name="Cuomo C."/>
            <person name="de Hoog S."/>
            <person name="Gorbushina A."/>
            <person name="Stielow B."/>
            <person name="Teixiera M."/>
            <person name="Abouelleil A."/>
            <person name="Chapman S.B."/>
            <person name="Priest M."/>
            <person name="Young S.K."/>
            <person name="Wortman J."/>
            <person name="Nusbaum C."/>
            <person name="Birren B."/>
        </authorList>
    </citation>
    <scope>NUCLEOTIDE SEQUENCE [LARGE SCALE GENOMIC DNA]</scope>
    <source>
        <strain evidence="7 8">CBS 40295</strain>
    </source>
</reference>
<keyword evidence="8" id="KW-1185">Reference proteome</keyword>
<name>A0A0D1ZGW7_EXOME</name>
<dbReference type="GO" id="GO:0006351">
    <property type="term" value="P:DNA-templated transcription"/>
    <property type="evidence" value="ECO:0007669"/>
    <property type="project" value="InterPro"/>
</dbReference>
<evidence type="ECO:0000256" key="2">
    <source>
        <dbReference type="ARBA" id="ARBA00023163"/>
    </source>
</evidence>
<dbReference type="AlphaFoldDB" id="A0A0D1ZGW7"/>
<keyword evidence="5" id="KW-0472">Membrane</keyword>
<dbReference type="InterPro" id="IPR051127">
    <property type="entry name" value="Fungal_SecMet_Regulators"/>
</dbReference>
<evidence type="ECO:0000256" key="1">
    <source>
        <dbReference type="ARBA" id="ARBA00023015"/>
    </source>
</evidence>
<dbReference type="Pfam" id="PF04082">
    <property type="entry name" value="Fungal_trans"/>
    <property type="match status" value="1"/>
</dbReference>
<feature type="compositionally biased region" description="Low complexity" evidence="4">
    <location>
        <begin position="554"/>
        <end position="570"/>
    </location>
</feature>
<proteinExistence type="predicted"/>
<dbReference type="OrthoDB" id="47007at2759"/>
<dbReference type="GeneID" id="27322941"/>
<evidence type="ECO:0000256" key="5">
    <source>
        <dbReference type="SAM" id="Phobius"/>
    </source>
</evidence>
<dbReference type="EMBL" id="KN847522">
    <property type="protein sequence ID" value="KIV93922.1"/>
    <property type="molecule type" value="Genomic_DNA"/>
</dbReference>
<keyword evidence="5" id="KW-1133">Transmembrane helix</keyword>
<gene>
    <name evidence="7" type="ORF">PV10_05096</name>
</gene>
<dbReference type="OMA" id="HREETMH"/>
<evidence type="ECO:0000256" key="3">
    <source>
        <dbReference type="ARBA" id="ARBA00023242"/>
    </source>
</evidence>
<dbReference type="RefSeq" id="XP_016225496.1">
    <property type="nucleotide sequence ID" value="XM_016369708.1"/>
</dbReference>
<keyword evidence="2" id="KW-0804">Transcription</keyword>
<protein>
    <recommendedName>
        <fullName evidence="6">Xylanolytic transcriptional activator regulatory domain-containing protein</fullName>
    </recommendedName>
</protein>
<keyword evidence="1" id="KW-0805">Transcription regulation</keyword>
<feature type="region of interest" description="Disordered" evidence="4">
    <location>
        <begin position="538"/>
        <end position="603"/>
    </location>
</feature>
<evidence type="ECO:0000313" key="7">
    <source>
        <dbReference type="EMBL" id="KIV93922.1"/>
    </source>
</evidence>
<dbReference type="VEuPathDB" id="FungiDB:PV10_05096"/>
<dbReference type="HOGENOM" id="CLU_010170_0_0_1"/>
<dbReference type="GO" id="GO:0005634">
    <property type="term" value="C:nucleus"/>
    <property type="evidence" value="ECO:0007669"/>
    <property type="project" value="TreeGrafter"/>
</dbReference>
<feature type="transmembrane region" description="Helical" evidence="5">
    <location>
        <begin position="443"/>
        <end position="463"/>
    </location>
</feature>
<evidence type="ECO:0000256" key="4">
    <source>
        <dbReference type="SAM" id="MobiDB-lite"/>
    </source>
</evidence>